<dbReference type="RefSeq" id="WP_354434707.1">
    <property type="nucleotide sequence ID" value="NZ_JBEPLY010000009.1"/>
</dbReference>
<dbReference type="InterPro" id="IPR002509">
    <property type="entry name" value="NODB_dom"/>
</dbReference>
<evidence type="ECO:0000313" key="6">
    <source>
        <dbReference type="EMBL" id="MET3600829.1"/>
    </source>
</evidence>
<feature type="domain" description="NodB homology" evidence="5">
    <location>
        <begin position="46"/>
        <end position="173"/>
    </location>
</feature>
<keyword evidence="7" id="KW-1185">Reference proteome</keyword>
<dbReference type="CDD" id="cd10916">
    <property type="entry name" value="CE4_PuuE_HpPgdA_like"/>
    <property type="match status" value="1"/>
</dbReference>
<comment type="similarity">
    <text evidence="2">Belongs to the polysaccharide deacetylase family.</text>
</comment>
<dbReference type="EMBL" id="JBEPLY010000009">
    <property type="protein sequence ID" value="MET3600829.1"/>
    <property type="molecule type" value="Genomic_DNA"/>
</dbReference>
<gene>
    <name evidence="6" type="ORF">ABID12_002780</name>
</gene>
<comment type="caution">
    <text evidence="6">The sequence shown here is derived from an EMBL/GenBank/DDBJ whole genome shotgun (WGS) entry which is preliminary data.</text>
</comment>
<proteinExistence type="inferred from homology"/>
<protein>
    <recommendedName>
        <fullName evidence="3">Chitooligosaccharide deacetylase</fullName>
    </recommendedName>
    <alternativeName>
        <fullName evidence="4">Nodulation protein B</fullName>
    </alternativeName>
</protein>
<accession>A0ABV2ID45</accession>
<name>A0ABV2ID45_9HYPH</name>
<evidence type="ECO:0000256" key="3">
    <source>
        <dbReference type="ARBA" id="ARBA00020071"/>
    </source>
</evidence>
<evidence type="ECO:0000256" key="4">
    <source>
        <dbReference type="ARBA" id="ARBA00032976"/>
    </source>
</evidence>
<evidence type="ECO:0000259" key="5">
    <source>
        <dbReference type="Pfam" id="PF01522"/>
    </source>
</evidence>
<comment type="function">
    <text evidence="1">Is involved in generating a small heat-stable compound (Nod), an acylated oligomer of N-acetylglucosamine, that stimulates mitosis in various plant protoplasts.</text>
</comment>
<dbReference type="PANTHER" id="PTHR43123:SF4">
    <property type="entry name" value="POLYSACCHARIDE DEACETYLASE"/>
    <property type="match status" value="1"/>
</dbReference>
<dbReference type="Pfam" id="PF01522">
    <property type="entry name" value="Polysacc_deac_1"/>
    <property type="match status" value="1"/>
</dbReference>
<sequence>MPWKDNYTTSNEVAVSDYNVRWPGDRQMAMLVTVNLNPAAKPSGITEKDLAYPTWHFGMNEGLDAFLDLFSDLGIKATFAVPAVIADSYAARMETILDHGHEIAAQGLFGEDPATLSPEQEAEHIQSATDIITRITGRRPEGWYALSRPDDLFATGSVTDRTIGLLKAAGYRYFGNGLADDAPYWWVSDFDKAEGLLTLPYYYHFDDTYFLMFPREGTGLERPEALKRNWHAEFRAQYRRERCFNMCVSPALSGWSHRFENMAEFLTDAMSHPGVWAATGAEVAAHWRKHYPEGPELGLEAPIWQDYADSLS</sequence>
<dbReference type="Gene3D" id="3.20.20.370">
    <property type="entry name" value="Glycoside hydrolase/deacetylase"/>
    <property type="match status" value="1"/>
</dbReference>
<dbReference type="PANTHER" id="PTHR43123">
    <property type="entry name" value="POLYSACCHARIDE DEACETYLASE-RELATED"/>
    <property type="match status" value="1"/>
</dbReference>
<evidence type="ECO:0000313" key="7">
    <source>
        <dbReference type="Proteomes" id="UP001549164"/>
    </source>
</evidence>
<dbReference type="SUPFAM" id="SSF88713">
    <property type="entry name" value="Glycoside hydrolase/deacetylase"/>
    <property type="match status" value="1"/>
</dbReference>
<organism evidence="6 7">
    <name type="scientific">Martelella mangrovi</name>
    <dbReference type="NCBI Taxonomy" id="1397477"/>
    <lineage>
        <taxon>Bacteria</taxon>
        <taxon>Pseudomonadati</taxon>
        <taxon>Pseudomonadota</taxon>
        <taxon>Alphaproteobacteria</taxon>
        <taxon>Hyphomicrobiales</taxon>
        <taxon>Aurantimonadaceae</taxon>
        <taxon>Martelella</taxon>
    </lineage>
</organism>
<reference evidence="6 7" key="1">
    <citation type="submission" date="2024-06" db="EMBL/GenBank/DDBJ databases">
        <title>Genomic Encyclopedia of Type Strains, Phase IV (KMG-IV): sequencing the most valuable type-strain genomes for metagenomic binning, comparative biology and taxonomic classification.</title>
        <authorList>
            <person name="Goeker M."/>
        </authorList>
    </citation>
    <scope>NUCLEOTIDE SEQUENCE [LARGE SCALE GENOMIC DNA]</scope>
    <source>
        <strain evidence="6 7">DSM 28102</strain>
    </source>
</reference>
<evidence type="ECO:0000256" key="2">
    <source>
        <dbReference type="ARBA" id="ARBA00010973"/>
    </source>
</evidence>
<evidence type="ECO:0000256" key="1">
    <source>
        <dbReference type="ARBA" id="ARBA00003236"/>
    </source>
</evidence>
<dbReference type="Proteomes" id="UP001549164">
    <property type="component" value="Unassembled WGS sequence"/>
</dbReference>
<dbReference type="InterPro" id="IPR011330">
    <property type="entry name" value="Glyco_hydro/deAcase_b/a-brl"/>
</dbReference>